<protein>
    <recommendedName>
        <fullName evidence="4">IQ motif containing F2</fullName>
    </recommendedName>
</protein>
<name>A0A452S4K2_URSAM</name>
<dbReference type="PANTHER" id="PTHR21633">
    <property type="entry name" value="IQ MOTIF CONTAINING F"/>
    <property type="match status" value="1"/>
</dbReference>
<dbReference type="FunFam" id="1.20.5.190:FF:000014">
    <property type="entry name" value="IQ motif containing F5"/>
    <property type="match status" value="1"/>
</dbReference>
<dbReference type="STRING" id="9643.ENSUAMP00000027031"/>
<dbReference type="Ensembl" id="ENSUAMT00000030138.1">
    <property type="protein sequence ID" value="ENSUAMP00000027031.1"/>
    <property type="gene ID" value="ENSUAMG00000020877.1"/>
</dbReference>
<dbReference type="GO" id="GO:0005516">
    <property type="term" value="F:calmodulin binding"/>
    <property type="evidence" value="ECO:0007669"/>
    <property type="project" value="TreeGrafter"/>
</dbReference>
<reference evidence="2" key="3">
    <citation type="submission" date="2025-09" db="UniProtKB">
        <authorList>
            <consortium name="Ensembl"/>
        </authorList>
    </citation>
    <scope>IDENTIFICATION</scope>
</reference>
<accession>A0A452S4K2</accession>
<dbReference type="OMA" id="WWRMTLL"/>
<dbReference type="GeneTree" id="ENSGT00390000004641"/>
<dbReference type="InterPro" id="IPR000048">
    <property type="entry name" value="IQ_motif_EF-hand-BS"/>
</dbReference>
<sequence>MEPESKIIRSTEIQAWWRGTLVRRTLLHAALRAWIIQRWWRQTLENLLQKKRREALVTYANTVRAVVKIQSLVRMWRIHWRYCQVLNAIRVIQCHWECHNCYTCALLRGLARRGTVSPVPSKDLTWSAMSYVLP</sequence>
<dbReference type="Pfam" id="PF00612">
    <property type="entry name" value="IQ"/>
    <property type="match status" value="2"/>
</dbReference>
<reference evidence="3" key="1">
    <citation type="submission" date="2016-06" db="EMBL/GenBank/DDBJ databases">
        <title>De novo assembly and RNA-Seq shows season-dependent expression and editing in black bear kidneys.</title>
        <authorList>
            <person name="Korstanje R."/>
            <person name="Srivastava A."/>
            <person name="Sarsani V.K."/>
            <person name="Sheehan S.M."/>
            <person name="Seger R.L."/>
            <person name="Barter M.E."/>
            <person name="Lindqvist C."/>
            <person name="Brody L.C."/>
            <person name="Mullikin J.C."/>
        </authorList>
    </citation>
    <scope>NUCLEOTIDE SEQUENCE [LARGE SCALE GENOMIC DNA]</scope>
</reference>
<dbReference type="PANTHER" id="PTHR21633:SF4">
    <property type="entry name" value="IQ DOMAIN-CONTAINING PROTEIN F2"/>
    <property type="match status" value="1"/>
</dbReference>
<dbReference type="Gene3D" id="1.20.5.190">
    <property type="match status" value="2"/>
</dbReference>
<dbReference type="FunFam" id="1.20.5.190:FF:000015">
    <property type="entry name" value="IQ motif containing F5"/>
    <property type="match status" value="1"/>
</dbReference>
<dbReference type="Proteomes" id="UP000291022">
    <property type="component" value="Unassembled WGS sequence"/>
</dbReference>
<reference evidence="2" key="2">
    <citation type="submission" date="2025-08" db="UniProtKB">
        <authorList>
            <consortium name="Ensembl"/>
        </authorList>
    </citation>
    <scope>IDENTIFICATION</scope>
</reference>
<keyword evidence="1" id="KW-0677">Repeat</keyword>
<dbReference type="InterPro" id="IPR039887">
    <property type="entry name" value="IQCF"/>
</dbReference>
<organism evidence="2 3">
    <name type="scientific">Ursus americanus</name>
    <name type="common">American black bear</name>
    <name type="synonym">Euarctos americanus</name>
    <dbReference type="NCBI Taxonomy" id="9643"/>
    <lineage>
        <taxon>Eukaryota</taxon>
        <taxon>Metazoa</taxon>
        <taxon>Chordata</taxon>
        <taxon>Craniata</taxon>
        <taxon>Vertebrata</taxon>
        <taxon>Euteleostomi</taxon>
        <taxon>Mammalia</taxon>
        <taxon>Eutheria</taxon>
        <taxon>Laurasiatheria</taxon>
        <taxon>Carnivora</taxon>
        <taxon>Caniformia</taxon>
        <taxon>Ursidae</taxon>
        <taxon>Ursus</taxon>
    </lineage>
</organism>
<dbReference type="AlphaFoldDB" id="A0A452S4K2"/>
<evidence type="ECO:0000313" key="3">
    <source>
        <dbReference type="Proteomes" id="UP000291022"/>
    </source>
</evidence>
<keyword evidence="3" id="KW-1185">Reference proteome</keyword>
<proteinExistence type="predicted"/>
<evidence type="ECO:0000256" key="1">
    <source>
        <dbReference type="ARBA" id="ARBA00022737"/>
    </source>
</evidence>
<evidence type="ECO:0000313" key="2">
    <source>
        <dbReference type="Ensembl" id="ENSUAMP00000027031.1"/>
    </source>
</evidence>
<evidence type="ECO:0008006" key="4">
    <source>
        <dbReference type="Google" id="ProtNLM"/>
    </source>
</evidence>